<dbReference type="NCBIfam" id="NF001988">
    <property type="entry name" value="PRK00783.1"/>
    <property type="match status" value="1"/>
</dbReference>
<keyword evidence="3 9" id="KW-0240">DNA-directed RNA polymerase</keyword>
<evidence type="ECO:0000256" key="2">
    <source>
        <dbReference type="ARBA" id="ARBA00022083"/>
    </source>
</evidence>
<dbReference type="InterPro" id="IPR036643">
    <property type="entry name" value="RNApol_insert_sf"/>
</dbReference>
<reference evidence="10" key="1">
    <citation type="submission" date="2017-01" db="EMBL/GenBank/DDBJ databases">
        <authorList>
            <person name="Wang Y."/>
            <person name="White M."/>
            <person name="Kvist S."/>
            <person name="Moncalvo J.-M."/>
        </authorList>
    </citation>
    <scope>NUCLEOTIDE SEQUENCE [LARGE SCALE GENOMIC DNA]</scope>
    <source>
        <strain evidence="10">ID-206-W2</strain>
    </source>
</reference>
<dbReference type="GO" id="GO:0046983">
    <property type="term" value="F:protein dimerization activity"/>
    <property type="evidence" value="ECO:0007669"/>
    <property type="project" value="InterPro"/>
</dbReference>
<comment type="subcellular location">
    <subcellularLocation>
        <location evidence="1">Nucleus</location>
    </subcellularLocation>
</comment>
<dbReference type="Pfam" id="PF01000">
    <property type="entry name" value="RNA_pol_A_bac"/>
    <property type="match status" value="1"/>
</dbReference>
<dbReference type="InterPro" id="IPR022842">
    <property type="entry name" value="RNAP_Rpo3/Rpb3/RPAC1"/>
</dbReference>
<evidence type="ECO:0000256" key="3">
    <source>
        <dbReference type="ARBA" id="ARBA00022478"/>
    </source>
</evidence>
<dbReference type="PANTHER" id="PTHR11800:SF13">
    <property type="entry name" value="DNA-DIRECTED RNA POLYMERASES I AND III SUBUNIT RPAC1"/>
    <property type="match status" value="1"/>
</dbReference>
<dbReference type="GO" id="GO:0005666">
    <property type="term" value="C:RNA polymerase III complex"/>
    <property type="evidence" value="ECO:0007669"/>
    <property type="project" value="TreeGrafter"/>
</dbReference>
<evidence type="ECO:0000313" key="9">
    <source>
        <dbReference type="EMBL" id="OMJ16925.1"/>
    </source>
</evidence>
<dbReference type="InterPro" id="IPR033901">
    <property type="entry name" value="RNAPI/III_AC40"/>
</dbReference>
<keyword evidence="10" id="KW-1185">Reference proteome</keyword>
<evidence type="ECO:0000256" key="1">
    <source>
        <dbReference type="ARBA" id="ARBA00004123"/>
    </source>
</evidence>
<dbReference type="EMBL" id="LSSM01003739">
    <property type="protein sequence ID" value="OMJ16925.1"/>
    <property type="molecule type" value="Genomic_DNA"/>
</dbReference>
<dbReference type="InterPro" id="IPR011263">
    <property type="entry name" value="DNA-dir_RNA_pol_RpoA/D/Rpb3"/>
</dbReference>
<keyword evidence="4" id="KW-0804">Transcription</keyword>
<dbReference type="Gene3D" id="2.170.120.12">
    <property type="entry name" value="DNA-directed RNA polymerase, insert domain"/>
    <property type="match status" value="1"/>
</dbReference>
<dbReference type="OrthoDB" id="270173at2759"/>
<evidence type="ECO:0000259" key="8">
    <source>
        <dbReference type="SMART" id="SM00662"/>
    </source>
</evidence>
<proteinExistence type="inferred from homology"/>
<name>A0A1R1XQN1_9FUNG</name>
<comment type="caution">
    <text evidence="9">The sequence shown here is derived from an EMBL/GenBank/DDBJ whole genome shotgun (WGS) entry which is preliminary data.</text>
</comment>
<dbReference type="PANTHER" id="PTHR11800">
    <property type="entry name" value="DNA-DIRECTED RNA POLYMERASE"/>
    <property type="match status" value="1"/>
</dbReference>
<evidence type="ECO:0000256" key="6">
    <source>
        <dbReference type="ARBA" id="ARBA00025804"/>
    </source>
</evidence>
<dbReference type="Pfam" id="PF01193">
    <property type="entry name" value="RNA_pol_L"/>
    <property type="match status" value="1"/>
</dbReference>
<keyword evidence="5" id="KW-0539">Nucleus</keyword>
<protein>
    <recommendedName>
        <fullName evidence="2">DNA-directed RNA polymerases I and III subunit RPAC1</fullName>
    </recommendedName>
    <alternativeName>
        <fullName evidence="7">DNA-directed RNA polymerases I and III 40 kDa polypeptide</fullName>
    </alternativeName>
</protein>
<sequence length="339" mass="38334">MSKSTNVKILKDQVLDVSTNDIPFTEFDSTSEFKIDELINKLKIKIWKVSPLEMEFDLIGVDASIANALRRILISEIPTMAIEKVYMLNNTGVIQDEVLSQRFGLVPIKADPREFSWKEDNEDPTDQNTIVFKLNIGCKFNPDAGKDEKDPKVKYINSSVYSSHLKWDPKGDQAERFASSPIKPVHDDILLAKLRPGQEIVCELHCQKGIGRDHAKFSPVATASYRLLPDIIITKEITGDDAYKFQKCFPEGVVDVVNENGKMVAKVVNPRKDTVSREVLRHEEFDGKVKLERVRDHFIFNIESTGAISPPELLHMAIEILASKCQTLKHSISSLLEKK</sequence>
<dbReference type="GO" id="GO:0005736">
    <property type="term" value="C:RNA polymerase I complex"/>
    <property type="evidence" value="ECO:0007669"/>
    <property type="project" value="UniProtKB-ARBA"/>
</dbReference>
<evidence type="ECO:0000256" key="4">
    <source>
        <dbReference type="ARBA" id="ARBA00023163"/>
    </source>
</evidence>
<comment type="similarity">
    <text evidence="6">Belongs to the archaeal Rpo3/eukaryotic RPB3 RNA polymerase subunit family.</text>
</comment>
<evidence type="ECO:0000256" key="5">
    <source>
        <dbReference type="ARBA" id="ARBA00023242"/>
    </source>
</evidence>
<feature type="domain" description="DNA-directed RNA polymerase RpoA/D/Rpb3-type" evidence="8">
    <location>
        <begin position="53"/>
        <end position="331"/>
    </location>
</feature>
<accession>A0A1R1XQN1</accession>
<dbReference type="AlphaFoldDB" id="A0A1R1XQN1"/>
<organism evidence="9 10">
    <name type="scientific">Smittium culicis</name>
    <dbReference type="NCBI Taxonomy" id="133412"/>
    <lineage>
        <taxon>Eukaryota</taxon>
        <taxon>Fungi</taxon>
        <taxon>Fungi incertae sedis</taxon>
        <taxon>Zoopagomycota</taxon>
        <taxon>Kickxellomycotina</taxon>
        <taxon>Harpellomycetes</taxon>
        <taxon>Harpellales</taxon>
        <taxon>Legeriomycetaceae</taxon>
        <taxon>Smittium</taxon>
    </lineage>
</organism>
<dbReference type="CDD" id="cd07032">
    <property type="entry name" value="RNAP_I_II_AC40"/>
    <property type="match status" value="1"/>
</dbReference>
<evidence type="ECO:0000256" key="7">
    <source>
        <dbReference type="ARBA" id="ARBA00081520"/>
    </source>
</evidence>
<evidence type="ECO:0000313" key="10">
    <source>
        <dbReference type="Proteomes" id="UP000187429"/>
    </source>
</evidence>
<dbReference type="FunFam" id="3.30.1360.10:FF:000005">
    <property type="entry name" value="Dna-directed rna polymerases i and iii subunit"/>
    <property type="match status" value="1"/>
</dbReference>
<dbReference type="GO" id="GO:0003899">
    <property type="term" value="F:DNA-directed RNA polymerase activity"/>
    <property type="evidence" value="ECO:0007669"/>
    <property type="project" value="InterPro"/>
</dbReference>
<dbReference type="InterPro" id="IPR050518">
    <property type="entry name" value="Rpo3/RPB3_RNA_Pol_subunit"/>
</dbReference>
<dbReference type="SUPFAM" id="SSF55257">
    <property type="entry name" value="RBP11-like subunits of RNA polymerase"/>
    <property type="match status" value="1"/>
</dbReference>
<dbReference type="SUPFAM" id="SSF56553">
    <property type="entry name" value="Insert subdomain of RNA polymerase alpha subunit"/>
    <property type="match status" value="1"/>
</dbReference>
<dbReference type="HAMAP" id="MF_00320">
    <property type="entry name" value="RNApol_arch_Rpo3"/>
    <property type="match status" value="1"/>
</dbReference>
<dbReference type="InterPro" id="IPR011262">
    <property type="entry name" value="DNA-dir_RNA_pol_insert"/>
</dbReference>
<dbReference type="FunFam" id="2.170.120.12:FF:000003">
    <property type="entry name" value="Dna-directed rna polymerases i and iii subunit"/>
    <property type="match status" value="1"/>
</dbReference>
<dbReference type="InterPro" id="IPR036603">
    <property type="entry name" value="RBP11-like"/>
</dbReference>
<dbReference type="Proteomes" id="UP000187429">
    <property type="component" value="Unassembled WGS sequence"/>
</dbReference>
<dbReference type="SMART" id="SM00662">
    <property type="entry name" value="RPOLD"/>
    <property type="match status" value="1"/>
</dbReference>
<gene>
    <name evidence="9" type="ORF">AYI69_g7635</name>
</gene>
<dbReference type="GO" id="GO:0006362">
    <property type="term" value="P:transcription elongation by RNA polymerase I"/>
    <property type="evidence" value="ECO:0007669"/>
    <property type="project" value="UniProtKB-ARBA"/>
</dbReference>
<dbReference type="Gene3D" id="3.30.1360.10">
    <property type="entry name" value="RNA polymerase, RBP11-like subunit"/>
    <property type="match status" value="1"/>
</dbReference>